<reference evidence="1" key="1">
    <citation type="submission" date="2022-06" db="EMBL/GenBank/DDBJ databases">
        <title>A novel DMS-producing enzyme.</title>
        <authorList>
            <person name="Zhang Y."/>
        </authorList>
    </citation>
    <scope>NUCLEOTIDE SEQUENCE</scope>
    <source>
        <strain evidence="1">RT37</strain>
    </source>
</reference>
<gene>
    <name evidence="1" type="ORF">NFG58_11120</name>
</gene>
<dbReference type="RefSeq" id="WP_348826497.1">
    <property type="nucleotide sequence ID" value="NZ_CP098827.1"/>
</dbReference>
<proteinExistence type="predicted"/>
<protein>
    <submittedName>
        <fullName evidence="1">Uncharacterized protein</fullName>
    </submittedName>
</protein>
<name>A0AAU7KDC4_9GAMM</name>
<evidence type="ECO:0000313" key="1">
    <source>
        <dbReference type="EMBL" id="XBO69188.1"/>
    </source>
</evidence>
<organism evidence="1">
    <name type="scientific">Halomonas sp. RT37</name>
    <dbReference type="NCBI Taxonomy" id="2950872"/>
    <lineage>
        <taxon>Bacteria</taxon>
        <taxon>Pseudomonadati</taxon>
        <taxon>Pseudomonadota</taxon>
        <taxon>Gammaproteobacteria</taxon>
        <taxon>Oceanospirillales</taxon>
        <taxon>Halomonadaceae</taxon>
        <taxon>Halomonas</taxon>
    </lineage>
</organism>
<sequence length="76" mass="8113">MKNADMPAMPLDSQAEGDIAQGYRYSHTGLTKREHFAALAMNGLMSMDIKGRLGPRATAAGAVKYADALLEALEDS</sequence>
<dbReference type="EMBL" id="CP098827">
    <property type="protein sequence ID" value="XBO69188.1"/>
    <property type="molecule type" value="Genomic_DNA"/>
</dbReference>
<dbReference type="AlphaFoldDB" id="A0AAU7KDC4"/>
<accession>A0AAU7KDC4</accession>